<organism evidence="3 4">
    <name type="scientific">Heracleum sosnowskyi</name>
    <dbReference type="NCBI Taxonomy" id="360622"/>
    <lineage>
        <taxon>Eukaryota</taxon>
        <taxon>Viridiplantae</taxon>
        <taxon>Streptophyta</taxon>
        <taxon>Embryophyta</taxon>
        <taxon>Tracheophyta</taxon>
        <taxon>Spermatophyta</taxon>
        <taxon>Magnoliopsida</taxon>
        <taxon>eudicotyledons</taxon>
        <taxon>Gunneridae</taxon>
        <taxon>Pentapetalae</taxon>
        <taxon>asterids</taxon>
        <taxon>campanulids</taxon>
        <taxon>Apiales</taxon>
        <taxon>Apiaceae</taxon>
        <taxon>Apioideae</taxon>
        <taxon>apioid superclade</taxon>
        <taxon>Tordylieae</taxon>
        <taxon>Tordyliinae</taxon>
        <taxon>Heracleum</taxon>
    </lineage>
</organism>
<name>A0AAD8IZ97_9APIA</name>
<accession>A0AAD8IZ97</accession>
<protein>
    <recommendedName>
        <fullName evidence="2">Transposase (putative) gypsy type domain-containing protein</fullName>
    </recommendedName>
</protein>
<dbReference type="AlphaFoldDB" id="A0AAD8IZ97"/>
<comment type="caution">
    <text evidence="3">The sequence shown here is derived from an EMBL/GenBank/DDBJ whole genome shotgun (WGS) entry which is preliminary data.</text>
</comment>
<feature type="domain" description="Transposase (putative) gypsy type" evidence="2">
    <location>
        <begin position="16"/>
        <end position="79"/>
    </location>
</feature>
<proteinExistence type="predicted"/>
<evidence type="ECO:0000313" key="4">
    <source>
        <dbReference type="Proteomes" id="UP001237642"/>
    </source>
</evidence>
<gene>
    <name evidence="3" type="ORF">POM88_013820</name>
</gene>
<dbReference type="Pfam" id="PF04195">
    <property type="entry name" value="Transposase_28"/>
    <property type="match status" value="1"/>
</dbReference>
<reference evidence="3" key="1">
    <citation type="submission" date="2023-02" db="EMBL/GenBank/DDBJ databases">
        <title>Genome of toxic invasive species Heracleum sosnowskyi carries increased number of genes despite the absence of recent whole-genome duplications.</title>
        <authorList>
            <person name="Schelkunov M."/>
            <person name="Shtratnikova V."/>
            <person name="Makarenko M."/>
            <person name="Klepikova A."/>
            <person name="Omelchenko D."/>
            <person name="Novikova G."/>
            <person name="Obukhova E."/>
            <person name="Bogdanov V."/>
            <person name="Penin A."/>
            <person name="Logacheva M."/>
        </authorList>
    </citation>
    <scope>NUCLEOTIDE SEQUENCE</scope>
    <source>
        <strain evidence="3">Hsosn_3</strain>
        <tissue evidence="3">Leaf</tissue>
    </source>
</reference>
<evidence type="ECO:0000256" key="1">
    <source>
        <dbReference type="SAM" id="MobiDB-lite"/>
    </source>
</evidence>
<dbReference type="InterPro" id="IPR007321">
    <property type="entry name" value="Transposase_28"/>
</dbReference>
<feature type="compositionally biased region" description="Low complexity" evidence="1">
    <location>
        <begin position="216"/>
        <end position="226"/>
    </location>
</feature>
<evidence type="ECO:0000259" key="2">
    <source>
        <dbReference type="Pfam" id="PF04195"/>
    </source>
</evidence>
<reference evidence="3" key="2">
    <citation type="submission" date="2023-05" db="EMBL/GenBank/DDBJ databases">
        <authorList>
            <person name="Schelkunov M.I."/>
        </authorList>
    </citation>
    <scope>NUCLEOTIDE SEQUENCE</scope>
    <source>
        <strain evidence="3">Hsosn_3</strain>
        <tissue evidence="3">Leaf</tissue>
    </source>
</reference>
<sequence length="269" mass="30284">MPEVDEEYGSVALEIFEKAFFYGLSTPIAPCSEKLLKYTMVALGQLDPNIFIHINSFQNRCLKAGVKPRLSLLLHHFDFRKNAKSVGFYQLARRTGRAGWDATNSSNRGTHDHWFFISGHKLRKYSVWREIDPAIIIAPELSDAADKVDYARLCAPQEPNRILLIVSRDQTWLRALWGTVSTRVEMLQRAQAKNAKRLAELVARKNTDLPPEISTEAASEPPSEKTSPPPSEDVEIIDTTVPEADASGIRTDDVSKWARGSEGEVVWTY</sequence>
<evidence type="ECO:0000313" key="3">
    <source>
        <dbReference type="EMBL" id="KAK1394764.1"/>
    </source>
</evidence>
<feature type="region of interest" description="Disordered" evidence="1">
    <location>
        <begin position="209"/>
        <end position="249"/>
    </location>
</feature>
<dbReference type="EMBL" id="JAUIZM010000003">
    <property type="protein sequence ID" value="KAK1394764.1"/>
    <property type="molecule type" value="Genomic_DNA"/>
</dbReference>
<dbReference type="Proteomes" id="UP001237642">
    <property type="component" value="Unassembled WGS sequence"/>
</dbReference>
<keyword evidence="4" id="KW-1185">Reference proteome</keyword>